<dbReference type="OrthoDB" id="6071166at2759"/>
<dbReference type="InterPro" id="IPR000421">
    <property type="entry name" value="FA58C"/>
</dbReference>
<dbReference type="AlphaFoldDB" id="A0A8J5MJA7"/>
<keyword evidence="3" id="KW-0675">Receptor</keyword>
<feature type="chain" id="PRO_5035290424" evidence="1">
    <location>
        <begin position="21"/>
        <end position="139"/>
    </location>
</feature>
<name>A0A8J5MJA7_HOMAM</name>
<feature type="non-terminal residue" evidence="3">
    <location>
        <position position="1"/>
    </location>
</feature>
<dbReference type="EMBL" id="JAHLQT010046548">
    <property type="protein sequence ID" value="KAG7153563.1"/>
    <property type="molecule type" value="Genomic_DNA"/>
</dbReference>
<feature type="signal peptide" evidence="1">
    <location>
        <begin position="1"/>
        <end position="20"/>
    </location>
</feature>
<evidence type="ECO:0000256" key="1">
    <source>
        <dbReference type="SAM" id="SignalP"/>
    </source>
</evidence>
<gene>
    <name evidence="3" type="primary">ddr-1-L</name>
    <name evidence="3" type="ORF">Hamer_G024435</name>
</gene>
<dbReference type="PANTHER" id="PTHR24543">
    <property type="entry name" value="MULTICOPPER OXIDASE-RELATED"/>
    <property type="match status" value="1"/>
</dbReference>
<dbReference type="PANTHER" id="PTHR24543:SF291">
    <property type="entry name" value="SMOKE ALARM, ISOFORM D"/>
    <property type="match status" value="1"/>
</dbReference>
<evidence type="ECO:0000313" key="4">
    <source>
        <dbReference type="Proteomes" id="UP000747542"/>
    </source>
</evidence>
<sequence length="139" mass="15619">MELQLLLLLLCCLAFTPTCCLHLGQCDAALGMQSGAIPDEHISASSYFDAAVNAIYGRAHVEARGGAWCPRNIIYKEGTEYLEVYLEEEHVVTKLEVQGRFGNGQGRVCREVQVEYWRPGHDHWLTYTDGRQQRGGQEC</sequence>
<reference evidence="3" key="1">
    <citation type="journal article" date="2021" name="Sci. Adv.">
        <title>The American lobster genome reveals insights on longevity, neural, and immune adaptations.</title>
        <authorList>
            <person name="Polinski J.M."/>
            <person name="Zimin A.V."/>
            <person name="Clark K.F."/>
            <person name="Kohn A.B."/>
            <person name="Sadowski N."/>
            <person name="Timp W."/>
            <person name="Ptitsyn A."/>
            <person name="Khanna P."/>
            <person name="Romanova D.Y."/>
            <person name="Williams P."/>
            <person name="Greenwood S.J."/>
            <person name="Moroz L.L."/>
            <person name="Walt D.R."/>
            <person name="Bodnar A.G."/>
        </authorList>
    </citation>
    <scope>NUCLEOTIDE SEQUENCE</scope>
    <source>
        <strain evidence="3">GMGI-L3</strain>
    </source>
</reference>
<organism evidence="3 4">
    <name type="scientific">Homarus americanus</name>
    <name type="common">American lobster</name>
    <dbReference type="NCBI Taxonomy" id="6706"/>
    <lineage>
        <taxon>Eukaryota</taxon>
        <taxon>Metazoa</taxon>
        <taxon>Ecdysozoa</taxon>
        <taxon>Arthropoda</taxon>
        <taxon>Crustacea</taxon>
        <taxon>Multicrustacea</taxon>
        <taxon>Malacostraca</taxon>
        <taxon>Eumalacostraca</taxon>
        <taxon>Eucarida</taxon>
        <taxon>Decapoda</taxon>
        <taxon>Pleocyemata</taxon>
        <taxon>Astacidea</taxon>
        <taxon>Nephropoidea</taxon>
        <taxon>Nephropidae</taxon>
        <taxon>Homarus</taxon>
    </lineage>
</organism>
<evidence type="ECO:0000313" key="3">
    <source>
        <dbReference type="EMBL" id="KAG7153563.1"/>
    </source>
</evidence>
<proteinExistence type="predicted"/>
<keyword evidence="1" id="KW-0732">Signal</keyword>
<protein>
    <submittedName>
        <fullName evidence="3">Discoidin domain-containing receptor A-like</fullName>
    </submittedName>
</protein>
<evidence type="ECO:0000259" key="2">
    <source>
        <dbReference type="PROSITE" id="PS50022"/>
    </source>
</evidence>
<dbReference type="Proteomes" id="UP000747542">
    <property type="component" value="Unassembled WGS sequence"/>
</dbReference>
<dbReference type="PROSITE" id="PS50022">
    <property type="entry name" value="FA58C_3"/>
    <property type="match status" value="1"/>
</dbReference>
<keyword evidence="4" id="KW-1185">Reference proteome</keyword>
<accession>A0A8J5MJA7</accession>
<feature type="domain" description="F5/8 type C" evidence="2">
    <location>
        <begin position="26"/>
        <end position="139"/>
    </location>
</feature>
<comment type="caution">
    <text evidence="3">The sequence shown here is derived from an EMBL/GenBank/DDBJ whole genome shotgun (WGS) entry which is preliminary data.</text>
</comment>